<dbReference type="GO" id="GO:0006355">
    <property type="term" value="P:regulation of DNA-templated transcription"/>
    <property type="evidence" value="ECO:0007669"/>
    <property type="project" value="InterPro"/>
</dbReference>
<dbReference type="InterPro" id="IPR036388">
    <property type="entry name" value="WH-like_DNA-bd_sf"/>
</dbReference>
<evidence type="ECO:0000256" key="3">
    <source>
        <dbReference type="ARBA" id="ARBA00023163"/>
    </source>
</evidence>
<dbReference type="SMART" id="SM00421">
    <property type="entry name" value="HTH_LUXR"/>
    <property type="match status" value="1"/>
</dbReference>
<organism evidence="6 7">
    <name type="scientific">Actinomadura barringtoniae</name>
    <dbReference type="NCBI Taxonomy" id="1427535"/>
    <lineage>
        <taxon>Bacteria</taxon>
        <taxon>Bacillati</taxon>
        <taxon>Actinomycetota</taxon>
        <taxon>Actinomycetes</taxon>
        <taxon>Streptosporangiales</taxon>
        <taxon>Thermomonosporaceae</taxon>
        <taxon>Actinomadura</taxon>
    </lineage>
</organism>
<dbReference type="InterPro" id="IPR000792">
    <property type="entry name" value="Tscrpt_reg_LuxR_C"/>
</dbReference>
<keyword evidence="3" id="KW-0804">Transcription</keyword>
<dbReference type="EMBL" id="JAGEOJ010000003">
    <property type="protein sequence ID" value="MBO2447200.1"/>
    <property type="molecule type" value="Genomic_DNA"/>
</dbReference>
<dbReference type="InterPro" id="IPR016032">
    <property type="entry name" value="Sig_transdc_resp-reg_C-effctor"/>
</dbReference>
<sequence length="81" mass="8931">MTRREAVETTGRPESPDREALTGVQREILALLCSGMTDAAVARTLGISTRTVKRHVRQAMEHLGARSRLELGIRLGRHGLL</sequence>
<reference evidence="6" key="1">
    <citation type="submission" date="2021-03" db="EMBL/GenBank/DDBJ databases">
        <authorList>
            <person name="Kanchanasin P."/>
            <person name="Saeng-In P."/>
            <person name="Phongsopitanun W."/>
            <person name="Yuki M."/>
            <person name="Kudo T."/>
            <person name="Ohkuma M."/>
            <person name="Tanasupawat S."/>
        </authorList>
    </citation>
    <scope>NUCLEOTIDE SEQUENCE</scope>
    <source>
        <strain evidence="6">GKU 128</strain>
    </source>
</reference>
<gene>
    <name evidence="6" type="ORF">J4573_08900</name>
</gene>
<dbReference type="PANTHER" id="PTHR44688">
    <property type="entry name" value="DNA-BINDING TRANSCRIPTIONAL ACTIVATOR DEVR_DOSR"/>
    <property type="match status" value="1"/>
</dbReference>
<dbReference type="AlphaFoldDB" id="A0A939P7Q7"/>
<dbReference type="SUPFAM" id="SSF46894">
    <property type="entry name" value="C-terminal effector domain of the bipartite response regulators"/>
    <property type="match status" value="1"/>
</dbReference>
<comment type="caution">
    <text evidence="6">The sequence shown here is derived from an EMBL/GenBank/DDBJ whole genome shotgun (WGS) entry which is preliminary data.</text>
</comment>
<keyword evidence="7" id="KW-1185">Reference proteome</keyword>
<dbReference type="GO" id="GO:0003677">
    <property type="term" value="F:DNA binding"/>
    <property type="evidence" value="ECO:0007669"/>
    <property type="project" value="UniProtKB-KW"/>
</dbReference>
<accession>A0A939P7Q7</accession>
<keyword evidence="1" id="KW-0805">Transcription regulation</keyword>
<evidence type="ECO:0000256" key="4">
    <source>
        <dbReference type="SAM" id="MobiDB-lite"/>
    </source>
</evidence>
<dbReference type="PANTHER" id="PTHR44688:SF16">
    <property type="entry name" value="DNA-BINDING TRANSCRIPTIONAL ACTIVATOR DEVR_DOSR"/>
    <property type="match status" value="1"/>
</dbReference>
<evidence type="ECO:0000259" key="5">
    <source>
        <dbReference type="PROSITE" id="PS50043"/>
    </source>
</evidence>
<evidence type="ECO:0000313" key="6">
    <source>
        <dbReference type="EMBL" id="MBO2447200.1"/>
    </source>
</evidence>
<keyword evidence="2" id="KW-0238">DNA-binding</keyword>
<dbReference type="RefSeq" id="WP_208254796.1">
    <property type="nucleotide sequence ID" value="NZ_JAGEOJ010000003.1"/>
</dbReference>
<dbReference type="CDD" id="cd06170">
    <property type="entry name" value="LuxR_C_like"/>
    <property type="match status" value="1"/>
</dbReference>
<evidence type="ECO:0000256" key="2">
    <source>
        <dbReference type="ARBA" id="ARBA00023125"/>
    </source>
</evidence>
<proteinExistence type="predicted"/>
<feature type="region of interest" description="Disordered" evidence="4">
    <location>
        <begin position="1"/>
        <end position="20"/>
    </location>
</feature>
<feature type="domain" description="HTH luxR-type" evidence="5">
    <location>
        <begin position="14"/>
        <end position="79"/>
    </location>
</feature>
<evidence type="ECO:0000256" key="1">
    <source>
        <dbReference type="ARBA" id="ARBA00023015"/>
    </source>
</evidence>
<name>A0A939P7Q7_9ACTN</name>
<dbReference type="PRINTS" id="PR00038">
    <property type="entry name" value="HTHLUXR"/>
</dbReference>
<dbReference type="PROSITE" id="PS50043">
    <property type="entry name" value="HTH_LUXR_2"/>
    <property type="match status" value="1"/>
</dbReference>
<protein>
    <submittedName>
        <fullName evidence="6">Response regulator transcription factor</fullName>
    </submittedName>
</protein>
<dbReference type="Pfam" id="PF00196">
    <property type="entry name" value="GerE"/>
    <property type="match status" value="1"/>
</dbReference>
<dbReference type="Proteomes" id="UP000669179">
    <property type="component" value="Unassembled WGS sequence"/>
</dbReference>
<evidence type="ECO:0000313" key="7">
    <source>
        <dbReference type="Proteomes" id="UP000669179"/>
    </source>
</evidence>
<dbReference type="Gene3D" id="1.10.10.10">
    <property type="entry name" value="Winged helix-like DNA-binding domain superfamily/Winged helix DNA-binding domain"/>
    <property type="match status" value="1"/>
</dbReference>